<name>A0A7N2LA46_QUELO</name>
<feature type="compositionally biased region" description="Polar residues" evidence="1">
    <location>
        <begin position="383"/>
        <end position="392"/>
    </location>
</feature>
<reference evidence="3 4" key="1">
    <citation type="journal article" date="2016" name="G3 (Bethesda)">
        <title>First Draft Assembly and Annotation of the Genome of a California Endemic Oak Quercus lobata Nee (Fagaceae).</title>
        <authorList>
            <person name="Sork V.L."/>
            <person name="Fitz-Gibbon S.T."/>
            <person name="Puiu D."/>
            <person name="Crepeau M."/>
            <person name="Gugger P.F."/>
            <person name="Sherman R."/>
            <person name="Stevens K."/>
            <person name="Langley C.H."/>
            <person name="Pellegrini M."/>
            <person name="Salzberg S.L."/>
        </authorList>
    </citation>
    <scope>NUCLEOTIDE SEQUENCE [LARGE SCALE GENOMIC DNA]</scope>
    <source>
        <strain evidence="3 4">cv. SW786</strain>
    </source>
</reference>
<evidence type="ECO:0000313" key="3">
    <source>
        <dbReference type="EnsemblPlants" id="QL03p073461:mrna:CDS:2"/>
    </source>
</evidence>
<protein>
    <recommendedName>
        <fullName evidence="2">Reverse transcriptase Ty1/copia-type domain-containing protein</fullName>
    </recommendedName>
</protein>
<reference evidence="3" key="2">
    <citation type="submission" date="2021-01" db="UniProtKB">
        <authorList>
            <consortium name="EnsemblPlants"/>
        </authorList>
    </citation>
    <scope>IDENTIFICATION</scope>
</reference>
<dbReference type="InParanoid" id="A0A7N2LA46"/>
<dbReference type="Gramene" id="QL03p073461:mrna">
    <property type="protein sequence ID" value="QL03p073461:mrna:CDS:2"/>
    <property type="gene ID" value="QL03p073461"/>
</dbReference>
<dbReference type="Proteomes" id="UP000594261">
    <property type="component" value="Chromosome 3"/>
</dbReference>
<keyword evidence="4" id="KW-1185">Reference proteome</keyword>
<organism evidence="3 4">
    <name type="scientific">Quercus lobata</name>
    <name type="common">Valley oak</name>
    <dbReference type="NCBI Taxonomy" id="97700"/>
    <lineage>
        <taxon>Eukaryota</taxon>
        <taxon>Viridiplantae</taxon>
        <taxon>Streptophyta</taxon>
        <taxon>Embryophyta</taxon>
        <taxon>Tracheophyta</taxon>
        <taxon>Spermatophyta</taxon>
        <taxon>Magnoliopsida</taxon>
        <taxon>eudicotyledons</taxon>
        <taxon>Gunneridae</taxon>
        <taxon>Pentapetalae</taxon>
        <taxon>rosids</taxon>
        <taxon>fabids</taxon>
        <taxon>Fagales</taxon>
        <taxon>Fagaceae</taxon>
        <taxon>Quercus</taxon>
    </lineage>
</organism>
<feature type="domain" description="Reverse transcriptase Ty1/copia-type" evidence="2">
    <location>
        <begin position="2"/>
        <end position="105"/>
    </location>
</feature>
<proteinExistence type="predicted"/>
<dbReference type="SUPFAM" id="SSF56672">
    <property type="entry name" value="DNA/RNA polymerases"/>
    <property type="match status" value="1"/>
</dbReference>
<dbReference type="OMA" id="TTHIEMD"/>
<feature type="region of interest" description="Disordered" evidence="1">
    <location>
        <begin position="380"/>
        <end position="399"/>
    </location>
</feature>
<dbReference type="InterPro" id="IPR013103">
    <property type="entry name" value="RVT_2"/>
</dbReference>
<evidence type="ECO:0000259" key="2">
    <source>
        <dbReference type="Pfam" id="PF07727"/>
    </source>
</evidence>
<dbReference type="EMBL" id="LRBV02000003">
    <property type="status" value="NOT_ANNOTATED_CDS"/>
    <property type="molecule type" value="Genomic_DNA"/>
</dbReference>
<sequence>MQMGFVQSKSDYSLFTHTQGTSFTVLLVYVDDILLTRNNPDGVAGLKKLLDDKFGLKDLGSLRYFLGLEVARTDEGISLNQRKYALEILKDTGFLGSKPVKFPMEQNLRLSKYEGKPLADPGQYRRLIGRLLYLALTRPDITYAMYRLSQFVSQPKEPHLLAAHRVLQYIKGSPGKGIFFPSKTNLHIKSFCDADWAGCPNTRRSLTSYAVYLGDSLISWRSKKRGEVSRSSAEVEYRAMASVAFEITWFLQLLMDLKVEHSRPAMLFCDNQAALYIAANPVFHERTKHIEVDCHLVRDKILEGMIKTFHVSTNAQVADIFTKALGYNSFTRLSKKLGLKDIFVTKKVKQSSPVQVTEFVTEPKRQTELNGKKKIVAEKQTTEEQLVTTRATSRARKKQ</sequence>
<dbReference type="PANTHER" id="PTHR11439">
    <property type="entry name" value="GAG-POL-RELATED RETROTRANSPOSON"/>
    <property type="match status" value="1"/>
</dbReference>
<dbReference type="CDD" id="cd09272">
    <property type="entry name" value="RNase_HI_RT_Ty1"/>
    <property type="match status" value="1"/>
</dbReference>
<dbReference type="EnsemblPlants" id="QL03p073461:mrna">
    <property type="protein sequence ID" value="QL03p073461:mrna:CDS:2"/>
    <property type="gene ID" value="QL03p073461"/>
</dbReference>
<dbReference type="InterPro" id="IPR043502">
    <property type="entry name" value="DNA/RNA_pol_sf"/>
</dbReference>
<dbReference type="Pfam" id="PF07727">
    <property type="entry name" value="RVT_2"/>
    <property type="match status" value="1"/>
</dbReference>
<dbReference type="PANTHER" id="PTHR11439:SF498">
    <property type="entry name" value="DNAK FAMILY PROTEIN"/>
    <property type="match status" value="1"/>
</dbReference>
<dbReference type="AlphaFoldDB" id="A0A7N2LA46"/>
<evidence type="ECO:0000256" key="1">
    <source>
        <dbReference type="SAM" id="MobiDB-lite"/>
    </source>
</evidence>
<evidence type="ECO:0000313" key="4">
    <source>
        <dbReference type="Proteomes" id="UP000594261"/>
    </source>
</evidence>
<accession>A0A7N2LA46</accession>